<feature type="binding site" evidence="6">
    <location>
        <position position="118"/>
    </location>
    <ligand>
        <name>substrate</name>
    </ligand>
</feature>
<dbReference type="GO" id="GO:0004359">
    <property type="term" value="F:glutaminase activity"/>
    <property type="evidence" value="ECO:0007669"/>
    <property type="project" value="UniProtKB-UniRule"/>
</dbReference>
<feature type="binding site" evidence="6">
    <location>
        <position position="175"/>
    </location>
    <ligand>
        <name>substrate</name>
    </ligand>
</feature>
<name>A0A0P7Y4L1_9HYPH</name>
<evidence type="ECO:0000256" key="6">
    <source>
        <dbReference type="HAMAP-Rule" id="MF_00313"/>
    </source>
</evidence>
<accession>A0A0P7Y4L1</accession>
<comment type="similarity">
    <text evidence="1 6">Belongs to the glutaminase family.</text>
</comment>
<dbReference type="Proteomes" id="UP000182800">
    <property type="component" value="Unassembled WGS sequence"/>
</dbReference>
<comment type="subunit">
    <text evidence="2 6">Homotetramer.</text>
</comment>
<dbReference type="PANTHER" id="PTHR12544">
    <property type="entry name" value="GLUTAMINASE"/>
    <property type="match status" value="1"/>
</dbReference>
<dbReference type="InterPro" id="IPR012338">
    <property type="entry name" value="Beta-lactam/transpept-like"/>
</dbReference>
<feature type="binding site" evidence="6">
    <location>
        <position position="250"/>
    </location>
    <ligand>
        <name>substrate</name>
    </ligand>
</feature>
<dbReference type="EMBL" id="LJSX01000006">
    <property type="protein sequence ID" value="KPQ11622.1"/>
    <property type="molecule type" value="Genomic_DNA"/>
</dbReference>
<feature type="binding site" evidence="6">
    <location>
        <position position="268"/>
    </location>
    <ligand>
        <name>substrate</name>
    </ligand>
</feature>
<dbReference type="SUPFAM" id="SSF56601">
    <property type="entry name" value="beta-lactamase/transpeptidase-like"/>
    <property type="match status" value="1"/>
</dbReference>
<evidence type="ECO:0000256" key="5">
    <source>
        <dbReference type="ARBA" id="ARBA00049534"/>
    </source>
</evidence>
<dbReference type="Proteomes" id="UP000050497">
    <property type="component" value="Unassembled WGS sequence"/>
</dbReference>
<organism evidence="7 9">
    <name type="scientific">Saliniramus fredricksonii</name>
    <dbReference type="NCBI Taxonomy" id="1653334"/>
    <lineage>
        <taxon>Bacteria</taxon>
        <taxon>Pseudomonadati</taxon>
        <taxon>Pseudomonadota</taxon>
        <taxon>Alphaproteobacteria</taxon>
        <taxon>Hyphomicrobiales</taxon>
        <taxon>Salinarimonadaceae</taxon>
        <taxon>Saliniramus</taxon>
    </lineage>
</organism>
<comment type="caution">
    <text evidence="7">The sequence shown here is derived from an EMBL/GenBank/DDBJ whole genome shotgun (WGS) entry which is preliminary data.</text>
</comment>
<dbReference type="HAMAP" id="MF_00313">
    <property type="entry name" value="Glutaminase"/>
    <property type="match status" value="1"/>
</dbReference>
<evidence type="ECO:0000256" key="1">
    <source>
        <dbReference type="ARBA" id="ARBA00011076"/>
    </source>
</evidence>
<reference evidence="7 9" key="1">
    <citation type="submission" date="2015-09" db="EMBL/GenBank/DDBJ databases">
        <title>Identification and resolution of microdiversity through metagenomic sequencing of parallel consortia.</title>
        <authorList>
            <person name="Nelson W.C."/>
            <person name="Romine M.F."/>
            <person name="Lindemann S.R."/>
        </authorList>
    </citation>
    <scope>NUCLEOTIDE SEQUENCE [LARGE SCALE GENOMIC DNA]</scope>
    <source>
        <strain evidence="7">HL-109</strain>
    </source>
</reference>
<gene>
    <name evidence="6 7" type="primary">glsA</name>
    <name evidence="8" type="ORF">GA0071312_1440</name>
    <name evidence="7" type="ORF">HLUCCO17_05405</name>
</gene>
<keyword evidence="4 6" id="KW-0378">Hydrolase</keyword>
<sequence>MPGNHDEDTRLQKVIEGIAARMACETERGTVRPGDDDSRLGAFGIAVQTADGALLKAGDHAERFPIQSISKVFALTIALEHAGEDLWRRVGREPSGDPYNSIIDLERHQGMPRNPFINPGALVVADVLLAHEEAREGVPEPVRARIAQLLGITEPAQWPPCETAGLDSPETGHVNRALAHLTRSYGNLEHEVEQVMAVYLRQCAVRLDCGELARAGRYLTLERNGMATDSAQDVRLARRINALMLTCGQYDGSGEFAYRVGLPAKSGVSGAILAIAPNHASIAVWSPGLDEAGNSALGTRALACLAEEMDWSVFGASGLPDERL</sequence>
<dbReference type="InterPro" id="IPR015868">
    <property type="entry name" value="Glutaminase"/>
</dbReference>
<evidence type="ECO:0000256" key="2">
    <source>
        <dbReference type="ARBA" id="ARBA00011881"/>
    </source>
</evidence>
<feature type="binding site" evidence="6">
    <location>
        <position position="199"/>
    </location>
    <ligand>
        <name>substrate</name>
    </ligand>
</feature>
<evidence type="ECO:0000313" key="7">
    <source>
        <dbReference type="EMBL" id="KPQ11622.1"/>
    </source>
</evidence>
<feature type="binding site" evidence="6">
    <location>
        <position position="68"/>
    </location>
    <ligand>
        <name>substrate</name>
    </ligand>
</feature>
<evidence type="ECO:0000313" key="10">
    <source>
        <dbReference type="Proteomes" id="UP000182800"/>
    </source>
</evidence>
<dbReference type="STRING" id="1653334.GA0071312_1440"/>
<dbReference type="EC" id="3.5.1.2" evidence="3 6"/>
<dbReference type="GO" id="GO:0006537">
    <property type="term" value="P:glutamate biosynthetic process"/>
    <property type="evidence" value="ECO:0007669"/>
    <property type="project" value="TreeGrafter"/>
</dbReference>
<dbReference type="OrthoDB" id="9788822at2"/>
<dbReference type="GO" id="GO:0006543">
    <property type="term" value="P:L-glutamine catabolic process"/>
    <property type="evidence" value="ECO:0007669"/>
    <property type="project" value="TreeGrafter"/>
</dbReference>
<evidence type="ECO:0000313" key="8">
    <source>
        <dbReference type="EMBL" id="SCC80347.1"/>
    </source>
</evidence>
<dbReference type="NCBIfam" id="TIGR03814">
    <property type="entry name" value="Gln_ase"/>
    <property type="match status" value="1"/>
</dbReference>
<evidence type="ECO:0000313" key="9">
    <source>
        <dbReference type="Proteomes" id="UP000050497"/>
    </source>
</evidence>
<comment type="catalytic activity">
    <reaction evidence="5 6">
        <text>L-glutamine + H2O = L-glutamate + NH4(+)</text>
        <dbReference type="Rhea" id="RHEA:15889"/>
        <dbReference type="ChEBI" id="CHEBI:15377"/>
        <dbReference type="ChEBI" id="CHEBI:28938"/>
        <dbReference type="ChEBI" id="CHEBI:29985"/>
        <dbReference type="ChEBI" id="CHEBI:58359"/>
        <dbReference type="EC" id="3.5.1.2"/>
    </reaction>
</comment>
<dbReference type="RefSeq" id="WP_074444397.1">
    <property type="nucleotide sequence ID" value="NZ_FMBM01000002.1"/>
</dbReference>
<evidence type="ECO:0000256" key="4">
    <source>
        <dbReference type="ARBA" id="ARBA00022801"/>
    </source>
</evidence>
<dbReference type="AlphaFoldDB" id="A0A0P7Y4L1"/>
<proteinExistence type="inferred from homology"/>
<dbReference type="Pfam" id="PF04960">
    <property type="entry name" value="Glutaminase"/>
    <property type="match status" value="1"/>
</dbReference>
<dbReference type="Gene3D" id="3.40.710.10">
    <property type="entry name" value="DD-peptidase/beta-lactamase superfamily"/>
    <property type="match status" value="1"/>
</dbReference>
<evidence type="ECO:0000256" key="3">
    <source>
        <dbReference type="ARBA" id="ARBA00012918"/>
    </source>
</evidence>
<comment type="caution">
    <text evidence="6">Lacks conserved residue(s) required for the propagation of feature annotation.</text>
</comment>
<dbReference type="EMBL" id="FMBM01000002">
    <property type="protein sequence ID" value="SCC80347.1"/>
    <property type="molecule type" value="Genomic_DNA"/>
</dbReference>
<dbReference type="PATRIC" id="fig|1653334.4.peg.2147"/>
<protein>
    <recommendedName>
        <fullName evidence="3 6">Glutaminase</fullName>
        <ecNumber evidence="3 6">3.5.1.2</ecNumber>
    </recommendedName>
</protein>
<dbReference type="PANTHER" id="PTHR12544:SF29">
    <property type="entry name" value="GLUTAMINASE"/>
    <property type="match status" value="1"/>
</dbReference>
<reference evidence="8 10" key="2">
    <citation type="submission" date="2016-08" db="EMBL/GenBank/DDBJ databases">
        <authorList>
            <person name="Varghese N."/>
            <person name="Submissions Spin"/>
        </authorList>
    </citation>
    <scope>NUCLEOTIDE SEQUENCE [LARGE SCALE GENOMIC DNA]</scope>
    <source>
        <strain evidence="8 10">HL-109</strain>
    </source>
</reference>
<keyword evidence="10" id="KW-1185">Reference proteome</keyword>
<keyword evidence="6" id="KW-0007">Acetylation</keyword>